<dbReference type="Pfam" id="PF06985">
    <property type="entry name" value="HET"/>
    <property type="match status" value="1"/>
</dbReference>
<dbReference type="PANTHER" id="PTHR33112:SF1">
    <property type="entry name" value="HETEROKARYON INCOMPATIBILITY DOMAIN-CONTAINING PROTEIN"/>
    <property type="match status" value="1"/>
</dbReference>
<dbReference type="InterPro" id="IPR010730">
    <property type="entry name" value="HET"/>
</dbReference>
<dbReference type="AlphaFoldDB" id="A0A8K0X7I0"/>
<sequence length="766" mass="85997">MEANELDTFSGSRPAHPAVCSKCAELSKSITNALDNLPPNFDDIFSDAPTYLKIADVGSSYRTWLNMTSVKASLMVLFYDLTIGQFRPECNLCRMLSVALVWESDREKTISDELRLVRLNTQLVFHVSEAARQFDALRRGSPLFLTVMEKGLDLGFMNAPLLDGRCRSSGSTVVRQRGIPIPDAVCQPRLVDPRFDAAMATEWLGYCQDHHRGPCLSSAEMVMGLCLIDCRSRTVVAAPADVEYVALSYCWGKPQKQPGSPGWFSWGSRSAPVQEAIDKSDTDSIGILAPLPADVPAVISNAMLVTTSMGFSYLWVDRYCIDQNSATKHTQISQMDSIYQRAELTISPPPEKTRHTQLTCSAGELDFFSTMSHPHETLQSSAWFKRAWTFQEGILSRRRLVFTDEQVYYECAAMNCRESMTNDLDNLHTEDKTKFRECLGSGFFGSNNFFSTGGFGEVSRTAEDNLKLLRDMMELYTERDLTYDTDSLDAFVGILRLFEHSKSPIATIWGVPLLRSLDAAGEDLIEETDASFVAGLAWKHEAKFAANNNPIHPLRRDSFPSWSWCGWQAGIGCGLPPSENLLQSIALEDDNGAMFTPSEYLDLVGPTQSYSLRPSALWITGFVVPQTAFTVVRSEEEARDDCCIFGFKSAHAYMSIGPWEKVAEHKSFAEDDSRRCVCLGEDDVGSSVTFLVLQCHGSDWQRIGQIWLFMKAVDDGQPRGKWEVPRDDQPRQFWKAWLDHEMQTSVPLDDVWQRRTELPVTSFRVI</sequence>
<proteinExistence type="predicted"/>
<organism evidence="2 3">
    <name type="scientific">Plectosphaerella cucumerina</name>
    <dbReference type="NCBI Taxonomy" id="40658"/>
    <lineage>
        <taxon>Eukaryota</taxon>
        <taxon>Fungi</taxon>
        <taxon>Dikarya</taxon>
        <taxon>Ascomycota</taxon>
        <taxon>Pezizomycotina</taxon>
        <taxon>Sordariomycetes</taxon>
        <taxon>Hypocreomycetidae</taxon>
        <taxon>Glomerellales</taxon>
        <taxon>Plectosphaerellaceae</taxon>
        <taxon>Plectosphaerella</taxon>
    </lineage>
</organism>
<dbReference type="PANTHER" id="PTHR33112">
    <property type="entry name" value="DOMAIN PROTEIN, PUTATIVE-RELATED"/>
    <property type="match status" value="1"/>
</dbReference>
<dbReference type="Proteomes" id="UP000813385">
    <property type="component" value="Unassembled WGS sequence"/>
</dbReference>
<name>A0A8K0X7I0_9PEZI</name>
<reference evidence="2" key="1">
    <citation type="journal article" date="2021" name="Nat. Commun.">
        <title>Genetic determinants of endophytism in the Arabidopsis root mycobiome.</title>
        <authorList>
            <person name="Mesny F."/>
            <person name="Miyauchi S."/>
            <person name="Thiergart T."/>
            <person name="Pickel B."/>
            <person name="Atanasova L."/>
            <person name="Karlsson M."/>
            <person name="Huettel B."/>
            <person name="Barry K.W."/>
            <person name="Haridas S."/>
            <person name="Chen C."/>
            <person name="Bauer D."/>
            <person name="Andreopoulos W."/>
            <person name="Pangilinan J."/>
            <person name="LaButti K."/>
            <person name="Riley R."/>
            <person name="Lipzen A."/>
            <person name="Clum A."/>
            <person name="Drula E."/>
            <person name="Henrissat B."/>
            <person name="Kohler A."/>
            <person name="Grigoriev I.V."/>
            <person name="Martin F.M."/>
            <person name="Hacquard S."/>
        </authorList>
    </citation>
    <scope>NUCLEOTIDE SEQUENCE</scope>
    <source>
        <strain evidence="2">MPI-CAGE-AT-0016</strain>
    </source>
</reference>
<feature type="domain" description="Heterokaryon incompatibility" evidence="1">
    <location>
        <begin position="244"/>
        <end position="392"/>
    </location>
</feature>
<keyword evidence="3" id="KW-1185">Reference proteome</keyword>
<dbReference type="OrthoDB" id="4851184at2759"/>
<protein>
    <submittedName>
        <fullName evidence="2">Heterokaryon incompatibility protein-domain-containing protein</fullName>
    </submittedName>
</protein>
<dbReference type="EMBL" id="JAGPXD010000001">
    <property type="protein sequence ID" value="KAH7374881.1"/>
    <property type="molecule type" value="Genomic_DNA"/>
</dbReference>
<evidence type="ECO:0000313" key="3">
    <source>
        <dbReference type="Proteomes" id="UP000813385"/>
    </source>
</evidence>
<comment type="caution">
    <text evidence="2">The sequence shown here is derived from an EMBL/GenBank/DDBJ whole genome shotgun (WGS) entry which is preliminary data.</text>
</comment>
<gene>
    <name evidence="2" type="ORF">B0T11DRAFT_344727</name>
</gene>
<accession>A0A8K0X7I0</accession>
<evidence type="ECO:0000313" key="2">
    <source>
        <dbReference type="EMBL" id="KAH7374881.1"/>
    </source>
</evidence>
<evidence type="ECO:0000259" key="1">
    <source>
        <dbReference type="Pfam" id="PF06985"/>
    </source>
</evidence>